<proteinExistence type="predicted"/>
<feature type="transmembrane region" description="Helical" evidence="1">
    <location>
        <begin position="52"/>
        <end position="73"/>
    </location>
</feature>
<comment type="caution">
    <text evidence="2">The sequence shown here is derived from an EMBL/GenBank/DDBJ whole genome shotgun (WGS) entry which is preliminary data.</text>
</comment>
<evidence type="ECO:0000256" key="1">
    <source>
        <dbReference type="SAM" id="Phobius"/>
    </source>
</evidence>
<sequence length="172" mass="18002">MLAVLLAVVVMIFSAWVATESVLNVLGMRALLVAPRDAAKAIVGIPDQPMPVLILIGASAVVVGLIIVLAGLLPGRRPRHHLINDRLAMVVDNEVVASALARRAALVAGVDPDNVSVSVSHRHAVVRLTPVSGLPVDEALVNDVIGEELASYGLRPQMRATVLIRSEGKVGA</sequence>
<evidence type="ECO:0000313" key="3">
    <source>
        <dbReference type="Proteomes" id="UP000537260"/>
    </source>
</evidence>
<evidence type="ECO:0000313" key="2">
    <source>
        <dbReference type="EMBL" id="NYJ19496.1"/>
    </source>
</evidence>
<dbReference type="EMBL" id="JACCFM010000001">
    <property type="protein sequence ID" value="NYJ19496.1"/>
    <property type="molecule type" value="Genomic_DNA"/>
</dbReference>
<organism evidence="2 3">
    <name type="scientific">Glaciibacter psychrotolerans</name>
    <dbReference type="NCBI Taxonomy" id="670054"/>
    <lineage>
        <taxon>Bacteria</taxon>
        <taxon>Bacillati</taxon>
        <taxon>Actinomycetota</taxon>
        <taxon>Actinomycetes</taxon>
        <taxon>Micrococcales</taxon>
        <taxon>Microbacteriaceae</taxon>
        <taxon>Glaciibacter</taxon>
    </lineage>
</organism>
<reference evidence="2 3" key="1">
    <citation type="submission" date="2020-07" db="EMBL/GenBank/DDBJ databases">
        <title>Sequencing the genomes of 1000 actinobacteria strains.</title>
        <authorList>
            <person name="Klenk H.-P."/>
        </authorList>
    </citation>
    <scope>NUCLEOTIDE SEQUENCE [LARGE SCALE GENOMIC DNA]</scope>
    <source>
        <strain evidence="2 3">LI1</strain>
    </source>
</reference>
<keyword evidence="3" id="KW-1185">Reference proteome</keyword>
<dbReference type="Proteomes" id="UP000537260">
    <property type="component" value="Unassembled WGS sequence"/>
</dbReference>
<dbReference type="RefSeq" id="WP_179578258.1">
    <property type="nucleotide sequence ID" value="NZ_JACCFM010000001.1"/>
</dbReference>
<keyword evidence="1" id="KW-0812">Transmembrane</keyword>
<accession>A0A7Z0ED82</accession>
<keyword evidence="1" id="KW-0472">Membrane</keyword>
<protein>
    <submittedName>
        <fullName evidence="2">Uncharacterized protein YjeT (DUF2065 family)</fullName>
    </submittedName>
</protein>
<keyword evidence="1" id="KW-1133">Transmembrane helix</keyword>
<dbReference type="AlphaFoldDB" id="A0A7Z0ED82"/>
<gene>
    <name evidence="2" type="ORF">HNR05_001287</name>
</gene>
<name>A0A7Z0ED82_9MICO</name>